<evidence type="ECO:0000259" key="8">
    <source>
        <dbReference type="SMART" id="SM00563"/>
    </source>
</evidence>
<dbReference type="CDD" id="cd06551">
    <property type="entry name" value="LPLAT"/>
    <property type="match status" value="1"/>
</dbReference>
<dbReference type="Proteomes" id="UP000077202">
    <property type="component" value="Unassembled WGS sequence"/>
</dbReference>
<reference evidence="12" key="3">
    <citation type="journal article" date="2020" name="Curr. Biol.">
        <title>Chromatin organization in early land plants reveals an ancestral association between H3K27me3, transposons, and constitutive heterochromatin.</title>
        <authorList>
            <person name="Montgomery S.A."/>
            <person name="Tanizawa Y."/>
            <person name="Galik B."/>
            <person name="Wang N."/>
            <person name="Ito T."/>
            <person name="Mochizuki T."/>
            <person name="Akimcheva S."/>
            <person name="Bowman J.L."/>
            <person name="Cognat V."/>
            <person name="Marechal-Drouard L."/>
            <person name="Ekker H."/>
            <person name="Hong S.F."/>
            <person name="Kohchi T."/>
            <person name="Lin S.S."/>
            <person name="Liu L.D."/>
            <person name="Nakamura Y."/>
            <person name="Valeeva L.R."/>
            <person name="Shakirov E.V."/>
            <person name="Shippen D.E."/>
            <person name="Wei W.L."/>
            <person name="Yagura M."/>
            <person name="Yamaoka S."/>
            <person name="Yamato K.T."/>
            <person name="Liu C."/>
            <person name="Berger F."/>
        </authorList>
    </citation>
    <scope>NUCLEOTIDE SEQUENCE [LARGE SCALE GENOMIC DNA]</scope>
    <source>
        <strain evidence="12">Tak-1</strain>
    </source>
</reference>
<evidence type="ECO:0000256" key="7">
    <source>
        <dbReference type="SAM" id="Phobius"/>
    </source>
</evidence>
<keyword evidence="6 7" id="KW-0472">Membrane</keyword>
<evidence type="ECO:0000256" key="4">
    <source>
        <dbReference type="ARBA" id="ARBA00022692"/>
    </source>
</evidence>
<proteinExistence type="inferred from homology"/>
<dbReference type="SMR" id="A0A176VE11"/>
<feature type="domain" description="Phospholipid/glycerol acyltransferase" evidence="8">
    <location>
        <begin position="309"/>
        <end position="410"/>
    </location>
</feature>
<dbReference type="SMART" id="SM00563">
    <property type="entry name" value="PlsC"/>
    <property type="match status" value="1"/>
</dbReference>
<dbReference type="Proteomes" id="UP001162541">
    <property type="component" value="Chromosome 7"/>
</dbReference>
<dbReference type="PANTHER" id="PTHR15486:SF96">
    <property type="entry name" value="LIPID DROPLET-REGULATING VLDL ASSEMBLY FACTOR AUP1"/>
    <property type="match status" value="1"/>
</dbReference>
<dbReference type="GO" id="GO:0010143">
    <property type="term" value="P:cutin biosynthetic process"/>
    <property type="evidence" value="ECO:0007669"/>
    <property type="project" value="TreeGrafter"/>
</dbReference>
<dbReference type="InterPro" id="IPR023214">
    <property type="entry name" value="HAD_sf"/>
</dbReference>
<evidence type="ECO:0000313" key="11">
    <source>
        <dbReference type="Proteomes" id="UP000077202"/>
    </source>
</evidence>
<accession>A0A176VE11</accession>
<keyword evidence="4 7" id="KW-0812">Transmembrane</keyword>
<dbReference type="GO" id="GO:0090447">
    <property type="term" value="F:glycerol-3-phosphate 2-O-acyltransferase activity"/>
    <property type="evidence" value="ECO:0007669"/>
    <property type="project" value="TreeGrafter"/>
</dbReference>
<feature type="transmembrane region" description="Helical" evidence="7">
    <location>
        <begin position="48"/>
        <end position="69"/>
    </location>
</feature>
<dbReference type="GO" id="GO:0016791">
    <property type="term" value="F:phosphatase activity"/>
    <property type="evidence" value="ECO:0007669"/>
    <property type="project" value="TreeGrafter"/>
</dbReference>
<dbReference type="Pfam" id="PF23270">
    <property type="entry name" value="HAD_RAM2_N"/>
    <property type="match status" value="1"/>
</dbReference>
<dbReference type="PANTHER" id="PTHR15486">
    <property type="entry name" value="ANCIENT UBIQUITOUS PROTEIN"/>
    <property type="match status" value="1"/>
</dbReference>
<dbReference type="InterPro" id="IPR002123">
    <property type="entry name" value="Plipid/glycerol_acylTrfase"/>
</dbReference>
<dbReference type="InterPro" id="IPR036412">
    <property type="entry name" value="HAD-like_sf"/>
</dbReference>
<dbReference type="EMBL" id="AP019872">
    <property type="protein sequence ID" value="BBN15796.1"/>
    <property type="molecule type" value="Genomic_DNA"/>
</dbReference>
<keyword evidence="5 7" id="KW-1133">Transmembrane helix</keyword>
<evidence type="ECO:0000256" key="5">
    <source>
        <dbReference type="ARBA" id="ARBA00022989"/>
    </source>
</evidence>
<evidence type="ECO:0000313" key="10">
    <source>
        <dbReference type="EMBL" id="OAE19109.1"/>
    </source>
</evidence>
<dbReference type="Pfam" id="PF01553">
    <property type="entry name" value="Acyltransferase"/>
    <property type="match status" value="1"/>
</dbReference>
<keyword evidence="11" id="KW-1185">Reference proteome</keyword>
<feature type="transmembrane region" description="Helical" evidence="7">
    <location>
        <begin position="75"/>
        <end position="96"/>
    </location>
</feature>
<comment type="subcellular location">
    <subcellularLocation>
        <location evidence="1">Membrane</location>
        <topology evidence="1">Multi-pass membrane protein</topology>
    </subcellularLocation>
</comment>
<dbReference type="SUPFAM" id="SSF56784">
    <property type="entry name" value="HAD-like"/>
    <property type="match status" value="1"/>
</dbReference>
<dbReference type="Gene3D" id="3.40.50.1000">
    <property type="entry name" value="HAD superfamily/HAD-like"/>
    <property type="match status" value="1"/>
</dbReference>
<reference evidence="9" key="2">
    <citation type="journal article" date="2019" name="Curr. Biol.">
        <title>Chromatin organization in early land plants reveals an ancestral association between H3K27me3, transposons, and constitutive heterochromatin.</title>
        <authorList>
            <person name="Montgomery S.A."/>
            <person name="Tanizawa Y."/>
            <person name="Galik B."/>
            <person name="Wang N."/>
            <person name="Ito T."/>
            <person name="Mochizuki T."/>
            <person name="Akimcheva S."/>
            <person name="Bowman J."/>
            <person name="Cognat V."/>
            <person name="Drouard L."/>
            <person name="Ekker H."/>
            <person name="Houng S."/>
            <person name="Kohchi T."/>
            <person name="Lin S."/>
            <person name="Liu L.D."/>
            <person name="Nakamura Y."/>
            <person name="Valeeva L.R."/>
            <person name="Shakirov E.V."/>
            <person name="Shippen D.E."/>
            <person name="Wei W."/>
            <person name="Yagura M."/>
            <person name="Yamaoka S."/>
            <person name="Yamato K.T."/>
            <person name="Liu C."/>
            <person name="Berger F."/>
        </authorList>
    </citation>
    <scope>NUCLEOTIDE SEQUENCE [LARGE SCALE GENOMIC DNA]</scope>
    <source>
        <strain evidence="9">Tak-1</strain>
    </source>
</reference>
<gene>
    <name evidence="10" type="ORF">AXG93_2062s1200</name>
    <name evidence="9" type="ORF">Mp_7g00920</name>
</gene>
<sequence length="511" mass="56700">MGKLGKAKANGQCSFPDVYQCSSENRKNQTIVADLDGTMLLGRSSFPYFMLVAFEAGGFIRASILLLLAPLAWILYHYVSESAGIKLLCFVSFVGLKARRIEVVSRAVLPKFYSEDVHPETWRVFSSFDKSYVLTANPRIMVEVFAKEYLGADEVIGSEIEVTKGGRATGFLKAPGVCVGENKAAALLNKFGDFKPHVGLGDRETDHPFMSLCKEAYIVREEKDLQPLPRDMLLKRMVFHDGRFVQLPTPGVALICLLWAPIGFLVAVFRIALGMCPFTWALTFLRWTGCRVIVKGTPPKAVQDGRLGVLFVCSHRCMLDPVMLSVALRRRVCCVTYSISRVSEMMSPIPTVALSRDRDQDAAMIKKLLEVGDLVICPEGTTCREPFLLRFSALFAELTDRIVPVASSNQMGMYYGTTATGWKGMDAFFYFMNPRPLYEITFLDQLPQELTCAGGKTSHEVANYVQRVIAGALNFECTNLTRKDKYLALAGNDGSVAPRKTSMPKVIKSSD</sequence>
<dbReference type="GO" id="GO:0016020">
    <property type="term" value="C:membrane"/>
    <property type="evidence" value="ECO:0007669"/>
    <property type="project" value="UniProtKB-SubCell"/>
</dbReference>
<evidence type="ECO:0000313" key="9">
    <source>
        <dbReference type="EMBL" id="BBN15796.1"/>
    </source>
</evidence>
<dbReference type="AlphaFoldDB" id="A0A176VE11"/>
<dbReference type="SUPFAM" id="SSF69593">
    <property type="entry name" value="Glycerol-3-phosphate (1)-acyltransferase"/>
    <property type="match status" value="1"/>
</dbReference>
<protein>
    <recommendedName>
        <fullName evidence="8">Phospholipid/glycerol acyltransferase domain-containing protein</fullName>
    </recommendedName>
</protein>
<reference evidence="10 11" key="1">
    <citation type="submission" date="2016-03" db="EMBL/GenBank/DDBJ databases">
        <title>Mechanisms controlling the formation of the plant cell surface in tip-growing cells are functionally conserved among land plants.</title>
        <authorList>
            <person name="Honkanen S."/>
            <person name="Jones V.A."/>
            <person name="Morieri G."/>
            <person name="Champion C."/>
            <person name="Hetherington A.J."/>
            <person name="Kelly S."/>
            <person name="Saint-Marcoux D."/>
            <person name="Proust H."/>
            <person name="Prescott H."/>
            <person name="Dolan L."/>
        </authorList>
    </citation>
    <scope>NUCLEOTIDE SEQUENCE [LARGE SCALE GENOMIC DNA]</scope>
    <source>
        <strain evidence="11">cv. Tak-1 and cv. Tak-2</strain>
        <tissue evidence="10">Whole gametophyte</tissue>
    </source>
</reference>
<evidence type="ECO:0000256" key="2">
    <source>
        <dbReference type="ARBA" id="ARBA00007937"/>
    </source>
</evidence>
<evidence type="ECO:0000256" key="3">
    <source>
        <dbReference type="ARBA" id="ARBA00022679"/>
    </source>
</evidence>
<evidence type="ECO:0000256" key="1">
    <source>
        <dbReference type="ARBA" id="ARBA00004141"/>
    </source>
</evidence>
<evidence type="ECO:0000313" key="12">
    <source>
        <dbReference type="Proteomes" id="UP001162541"/>
    </source>
</evidence>
<dbReference type="EMBL" id="LVLJ01003929">
    <property type="protein sequence ID" value="OAE19109.1"/>
    <property type="molecule type" value="Genomic_DNA"/>
</dbReference>
<name>A0A176VE11_MARPO</name>
<organism evidence="10 11">
    <name type="scientific">Marchantia polymorpha subsp. ruderalis</name>
    <dbReference type="NCBI Taxonomy" id="1480154"/>
    <lineage>
        <taxon>Eukaryota</taxon>
        <taxon>Viridiplantae</taxon>
        <taxon>Streptophyta</taxon>
        <taxon>Embryophyta</taxon>
        <taxon>Marchantiophyta</taxon>
        <taxon>Marchantiopsida</taxon>
        <taxon>Marchantiidae</taxon>
        <taxon>Marchantiales</taxon>
        <taxon>Marchantiaceae</taxon>
        <taxon>Marchantia</taxon>
    </lineage>
</organism>
<dbReference type="InterPro" id="IPR056462">
    <property type="entry name" value="HAD_RAM2/GPAT1-8"/>
</dbReference>
<evidence type="ECO:0000256" key="6">
    <source>
        <dbReference type="ARBA" id="ARBA00023136"/>
    </source>
</evidence>
<keyword evidence="3" id="KW-0808">Transferase</keyword>
<comment type="similarity">
    <text evidence="2">Belongs to the GPAT/DAPAT family.</text>
</comment>